<dbReference type="PANTHER" id="PTHR30244:SF34">
    <property type="entry name" value="DTDP-4-AMINO-4,6-DIDEOXYGALACTOSE TRANSAMINASE"/>
    <property type="match status" value="1"/>
</dbReference>
<keyword evidence="5" id="KW-0032">Aminotransferase</keyword>
<dbReference type="InterPro" id="IPR015424">
    <property type="entry name" value="PyrdxlP-dep_Trfase"/>
</dbReference>
<dbReference type="CDD" id="cd00616">
    <property type="entry name" value="AHBA_syn"/>
    <property type="match status" value="1"/>
</dbReference>
<sequence>MLGSVMNKVSASEASRQDAPRTWPGWPVFPEDERQAVMDVLQSGRVNYWTGTEAREFEREYADYLGIKHTIALHNGTLALELALEAFGITEGEVITTTRTFIASASAAVMRGCMPVIADVDPVTQNITAETIRPLITERTRAIIAVHLAGWPCDMDPIMELAREHNLIVIEDCAQAHGAFYKGRPVGSIGHAGAFSFCQDKIMTTGGEGGLLAFNDKLVDEDVWKRAWAYKDHGKSFDAVYHRDHPPGFRWLHESFGTNWRMLEMQAAIGRLQLQKLPGWIEQRRANAAVLNRRLGEYASVRLTLPPEDIYHSYYKYYVFVRSEKLKEGWSRDRIMNEIAAQGVPAFSGSCSEIYLEKAFSDAGYGPQERLPVAKELGETSLMFLVHPTLSEADVEGMADVVCAVLEEATL</sequence>
<dbReference type="AlphaFoldDB" id="F0RPZ6"/>
<feature type="modified residue" description="N6-(pyridoxal phosphate)lysine" evidence="2">
    <location>
        <position position="201"/>
    </location>
</feature>
<evidence type="ECO:0000256" key="3">
    <source>
        <dbReference type="RuleBase" id="RU004508"/>
    </source>
</evidence>
<dbReference type="PANTHER" id="PTHR30244">
    <property type="entry name" value="TRANSAMINASE"/>
    <property type="match status" value="1"/>
</dbReference>
<dbReference type="Gene3D" id="3.90.1150.10">
    <property type="entry name" value="Aspartate Aminotransferase, domain 1"/>
    <property type="match status" value="1"/>
</dbReference>
<evidence type="ECO:0000313" key="6">
    <source>
        <dbReference type="Proteomes" id="UP000007718"/>
    </source>
</evidence>
<keyword evidence="2 3" id="KW-0663">Pyridoxal phosphate</keyword>
<dbReference type="InterPro" id="IPR015422">
    <property type="entry name" value="PyrdxlP-dep_Trfase_small"/>
</dbReference>
<evidence type="ECO:0000256" key="2">
    <source>
        <dbReference type="PIRSR" id="PIRSR000390-2"/>
    </source>
</evidence>
<accession>F0RPZ6</accession>
<dbReference type="GO" id="GO:0000271">
    <property type="term" value="P:polysaccharide biosynthetic process"/>
    <property type="evidence" value="ECO:0007669"/>
    <property type="project" value="TreeGrafter"/>
</dbReference>
<evidence type="ECO:0000256" key="4">
    <source>
        <dbReference type="SAM" id="MobiDB-lite"/>
    </source>
</evidence>
<dbReference type="Pfam" id="PF01041">
    <property type="entry name" value="DegT_DnrJ_EryC1"/>
    <property type="match status" value="1"/>
</dbReference>
<dbReference type="GO" id="GO:0047310">
    <property type="term" value="F:glutamine-scyllo-inositol transaminase activity"/>
    <property type="evidence" value="ECO:0007669"/>
    <property type="project" value="UniProtKB-EC"/>
</dbReference>
<evidence type="ECO:0000313" key="5">
    <source>
        <dbReference type="EMBL" id="ADY27198.1"/>
    </source>
</evidence>
<dbReference type="Gene3D" id="3.40.640.10">
    <property type="entry name" value="Type I PLP-dependent aspartate aminotransferase-like (Major domain)"/>
    <property type="match status" value="1"/>
</dbReference>
<evidence type="ECO:0000256" key="1">
    <source>
        <dbReference type="PIRSR" id="PIRSR000390-1"/>
    </source>
</evidence>
<gene>
    <name evidence="5" type="ordered locus">Deipr_2067</name>
</gene>
<keyword evidence="5" id="KW-0614">Plasmid</keyword>
<dbReference type="PIRSF" id="PIRSF000390">
    <property type="entry name" value="PLP_StrS"/>
    <property type="match status" value="1"/>
</dbReference>
<name>F0RPZ6_DEIPM</name>
<dbReference type="EC" id="2.6.1.50" evidence="5"/>
<dbReference type="InterPro" id="IPR015421">
    <property type="entry name" value="PyrdxlP-dep_Trfase_major"/>
</dbReference>
<keyword evidence="5" id="KW-0808">Transferase</keyword>
<reference evidence="5 6" key="1">
    <citation type="submission" date="2011-02" db="EMBL/GenBank/DDBJ databases">
        <title>The complete sequence of plasmid1 of Deinococcus proteolyticus DSM 20540.</title>
        <authorList>
            <consortium name="US DOE Joint Genome Institute (JGI-PGF)"/>
            <person name="Lucas S."/>
            <person name="Copeland A."/>
            <person name="Lapidus A."/>
            <person name="Bruce D."/>
            <person name="Goodwin L."/>
            <person name="Pitluck S."/>
            <person name="Kyrpides N."/>
            <person name="Mavromatis K."/>
            <person name="Pagani I."/>
            <person name="Ivanova N."/>
            <person name="Ovchinnikova G."/>
            <person name="Zeytun A."/>
            <person name="Detter J.C."/>
            <person name="Han C."/>
            <person name="Land M."/>
            <person name="Hauser L."/>
            <person name="Markowitz V."/>
            <person name="Cheng J.-F."/>
            <person name="Hugenholtz P."/>
            <person name="Woyke T."/>
            <person name="Wu D."/>
            <person name="Pukall R."/>
            <person name="Steenblock K."/>
            <person name="Brambilla E."/>
            <person name="Klenk H.-P."/>
            <person name="Eisen J.A."/>
        </authorList>
    </citation>
    <scope>NUCLEOTIDE SEQUENCE [LARGE SCALE GENOMIC DNA]</scope>
    <source>
        <strain evidence="6">ATCC 35074 / DSM 20540 / JCM 6276 / NBRC 101906 / NCIMB 13154 / VKM Ac-1939 / CCM 2703 / MRP</strain>
        <plasmid evidence="6">Plasmid pDEIPR01</plasmid>
    </source>
</reference>
<dbReference type="GO" id="GO:0030170">
    <property type="term" value="F:pyridoxal phosphate binding"/>
    <property type="evidence" value="ECO:0007669"/>
    <property type="project" value="TreeGrafter"/>
</dbReference>
<organism evidence="5 6">
    <name type="scientific">Deinococcus proteolyticus (strain ATCC 35074 / DSM 20540 / JCM 6276 / NBRC 101906 / NCIMB 13154 / VKM Ac-1939 / CCM 2703 / MRP)</name>
    <dbReference type="NCBI Taxonomy" id="693977"/>
    <lineage>
        <taxon>Bacteria</taxon>
        <taxon>Thermotogati</taxon>
        <taxon>Deinococcota</taxon>
        <taxon>Deinococci</taxon>
        <taxon>Deinococcales</taxon>
        <taxon>Deinococcaceae</taxon>
        <taxon>Deinococcus</taxon>
    </lineage>
</organism>
<proteinExistence type="inferred from homology"/>
<comment type="similarity">
    <text evidence="3">Belongs to the DegT/DnrJ/EryC1 family.</text>
</comment>
<keyword evidence="6" id="KW-1185">Reference proteome</keyword>
<dbReference type="SUPFAM" id="SSF53383">
    <property type="entry name" value="PLP-dependent transferases"/>
    <property type="match status" value="1"/>
</dbReference>
<protein>
    <submittedName>
        <fullName evidence="5">Glutamine--scyllo-inositol transaminase</fullName>
        <ecNumber evidence="5">2.6.1.50</ecNumber>
    </submittedName>
</protein>
<dbReference type="KEGG" id="dpt:Deipr_2067"/>
<dbReference type="InterPro" id="IPR000653">
    <property type="entry name" value="DegT/StrS_aminotransferase"/>
</dbReference>
<dbReference type="Proteomes" id="UP000007718">
    <property type="component" value="Plasmid pDEIPR01"/>
</dbReference>
<dbReference type="HOGENOM" id="CLU_033332_7_0_0"/>
<feature type="active site" description="Proton acceptor" evidence="1">
    <location>
        <position position="201"/>
    </location>
</feature>
<dbReference type="EMBL" id="CP002537">
    <property type="protein sequence ID" value="ADY27198.1"/>
    <property type="molecule type" value="Genomic_DNA"/>
</dbReference>
<geneLocation type="plasmid" evidence="5 6">
    <name>pDEIPR01</name>
</geneLocation>
<feature type="region of interest" description="Disordered" evidence="4">
    <location>
        <begin position="1"/>
        <end position="26"/>
    </location>
</feature>